<organism evidence="1">
    <name type="scientific">Coccolithus braarudii</name>
    <dbReference type="NCBI Taxonomy" id="221442"/>
    <lineage>
        <taxon>Eukaryota</taxon>
        <taxon>Haptista</taxon>
        <taxon>Haptophyta</taxon>
        <taxon>Prymnesiophyceae</taxon>
        <taxon>Coccolithales</taxon>
        <taxon>Coccolithaceae</taxon>
        <taxon>Coccolithus</taxon>
    </lineage>
</organism>
<dbReference type="EMBL" id="HBEY01051042">
    <property type="protein sequence ID" value="CAD8621149.1"/>
    <property type="molecule type" value="Transcribed_RNA"/>
</dbReference>
<evidence type="ECO:0000313" key="1">
    <source>
        <dbReference type="EMBL" id="CAD8621149.1"/>
    </source>
</evidence>
<gene>
    <name evidence="1" type="ORF">CPEL01642_LOCUS24532</name>
</gene>
<name>A0A7S0LV70_9EUKA</name>
<reference evidence="1" key="1">
    <citation type="submission" date="2021-01" db="EMBL/GenBank/DDBJ databases">
        <authorList>
            <person name="Corre E."/>
            <person name="Pelletier E."/>
            <person name="Niang G."/>
            <person name="Scheremetjew M."/>
            <person name="Finn R."/>
            <person name="Kale V."/>
            <person name="Holt S."/>
            <person name="Cochrane G."/>
            <person name="Meng A."/>
            <person name="Brown T."/>
            <person name="Cohen L."/>
        </authorList>
    </citation>
    <scope>NUCLEOTIDE SEQUENCE</scope>
    <source>
        <strain evidence="1">PLY182g</strain>
    </source>
</reference>
<dbReference type="AlphaFoldDB" id="A0A7S0LV70"/>
<sequence length="268" mass="28457">MARLQDALRGSDDGAVTKQLQLLSSDPNMAALAIKTDGFIELILSGLQPLVHSATRRNACLRALGSTLAAMLTPVDASSADVLLKDDQSAKRFGMLSADAELLTRLYEHVRQADETEPNLRKNAWRALMFLASAITHGTRHLAVALTTSEWIEAMVGCVDSAEAEAQYASGVLWHVSKAQHGRRHAIVEAAGQLPAQLAASCASTPQRATSKYCVRALTHLLGGMSKEAVSALPLEQSAAQLRQSHPKLAGEVDALLAAARSVCDGST</sequence>
<proteinExistence type="predicted"/>
<accession>A0A7S0LV70</accession>
<protein>
    <submittedName>
        <fullName evidence="1">Uncharacterized protein</fullName>
    </submittedName>
</protein>